<protein>
    <submittedName>
        <fullName evidence="1">Uncharacterized protein</fullName>
    </submittedName>
</protein>
<sequence>MAHFGRPLFGGMYDAGNDDILRDIIAYAGNKLICAPADPEHPSVAQSLACIGVRMSTDFRPCIPAAEDTELTLVAEHLRLLLYAGPGFSGVLTACASEPLLAEASYELLIRRRWPRVPYPPCATISKRSGLDLGTRGATVAAALLLDARDRATTFPLAENESPDSDRGRDDLRFDGVAKRRIVTVP</sequence>
<name>A0A165KVC3_9APHY</name>
<evidence type="ECO:0000313" key="2">
    <source>
        <dbReference type="Proteomes" id="UP000076727"/>
    </source>
</evidence>
<dbReference type="Proteomes" id="UP000076727">
    <property type="component" value="Unassembled WGS sequence"/>
</dbReference>
<organism evidence="1 2">
    <name type="scientific">Daedalea quercina L-15889</name>
    <dbReference type="NCBI Taxonomy" id="1314783"/>
    <lineage>
        <taxon>Eukaryota</taxon>
        <taxon>Fungi</taxon>
        <taxon>Dikarya</taxon>
        <taxon>Basidiomycota</taxon>
        <taxon>Agaricomycotina</taxon>
        <taxon>Agaricomycetes</taxon>
        <taxon>Polyporales</taxon>
        <taxon>Fomitopsis</taxon>
    </lineage>
</organism>
<dbReference type="STRING" id="1314783.A0A165KVC3"/>
<keyword evidence="2" id="KW-1185">Reference proteome</keyword>
<proteinExistence type="predicted"/>
<dbReference type="OrthoDB" id="2804161at2759"/>
<reference evidence="1 2" key="1">
    <citation type="journal article" date="2016" name="Mol. Biol. Evol.">
        <title>Comparative Genomics of Early-Diverging Mushroom-Forming Fungi Provides Insights into the Origins of Lignocellulose Decay Capabilities.</title>
        <authorList>
            <person name="Nagy L.G."/>
            <person name="Riley R."/>
            <person name="Tritt A."/>
            <person name="Adam C."/>
            <person name="Daum C."/>
            <person name="Floudas D."/>
            <person name="Sun H."/>
            <person name="Yadav J.S."/>
            <person name="Pangilinan J."/>
            <person name="Larsson K.H."/>
            <person name="Matsuura K."/>
            <person name="Barry K."/>
            <person name="Labutti K."/>
            <person name="Kuo R."/>
            <person name="Ohm R.A."/>
            <person name="Bhattacharya S.S."/>
            <person name="Shirouzu T."/>
            <person name="Yoshinaga Y."/>
            <person name="Martin F.M."/>
            <person name="Grigoriev I.V."/>
            <person name="Hibbett D.S."/>
        </authorList>
    </citation>
    <scope>NUCLEOTIDE SEQUENCE [LARGE SCALE GENOMIC DNA]</scope>
    <source>
        <strain evidence="1 2">L-15889</strain>
    </source>
</reference>
<dbReference type="AlphaFoldDB" id="A0A165KVC3"/>
<gene>
    <name evidence="1" type="ORF">DAEQUDRAFT_770436</name>
</gene>
<evidence type="ECO:0000313" key="1">
    <source>
        <dbReference type="EMBL" id="KZT63629.1"/>
    </source>
</evidence>
<accession>A0A165KVC3</accession>
<dbReference type="EMBL" id="KV429168">
    <property type="protein sequence ID" value="KZT63629.1"/>
    <property type="molecule type" value="Genomic_DNA"/>
</dbReference>